<proteinExistence type="predicted"/>
<dbReference type="Proteomes" id="UP001321473">
    <property type="component" value="Unassembled WGS sequence"/>
</dbReference>
<organism evidence="1 2">
    <name type="scientific">Amblyomma americanum</name>
    <name type="common">Lone star tick</name>
    <dbReference type="NCBI Taxonomy" id="6943"/>
    <lineage>
        <taxon>Eukaryota</taxon>
        <taxon>Metazoa</taxon>
        <taxon>Ecdysozoa</taxon>
        <taxon>Arthropoda</taxon>
        <taxon>Chelicerata</taxon>
        <taxon>Arachnida</taxon>
        <taxon>Acari</taxon>
        <taxon>Parasitiformes</taxon>
        <taxon>Ixodida</taxon>
        <taxon>Ixodoidea</taxon>
        <taxon>Ixodidae</taxon>
        <taxon>Amblyomminae</taxon>
        <taxon>Amblyomma</taxon>
    </lineage>
</organism>
<keyword evidence="2" id="KW-1185">Reference proteome</keyword>
<comment type="caution">
    <text evidence="1">The sequence shown here is derived from an EMBL/GenBank/DDBJ whole genome shotgun (WGS) entry which is preliminary data.</text>
</comment>
<accession>A0AAQ4ECG7</accession>
<dbReference type="AlphaFoldDB" id="A0AAQ4ECG7"/>
<evidence type="ECO:0000313" key="2">
    <source>
        <dbReference type="Proteomes" id="UP001321473"/>
    </source>
</evidence>
<reference evidence="1 2" key="1">
    <citation type="journal article" date="2023" name="Arcadia Sci">
        <title>De novo assembly of a long-read Amblyomma americanum tick genome.</title>
        <authorList>
            <person name="Chou S."/>
            <person name="Poskanzer K.E."/>
            <person name="Rollins M."/>
            <person name="Thuy-Boun P.S."/>
        </authorList>
    </citation>
    <scope>NUCLEOTIDE SEQUENCE [LARGE SCALE GENOMIC DNA]</scope>
    <source>
        <strain evidence="1">F_SG_1</strain>
        <tissue evidence="1">Salivary glands</tissue>
    </source>
</reference>
<gene>
    <name evidence="1" type="ORF">V5799_024477</name>
</gene>
<sequence length="262" mass="30251">MRIVVNTSSCLPVPASRNSFSQRLEALLLGVPHPGGGDQGGAQHGDTQVLTNLLRLMYDWIDSSREFLFVKDAEELRLYKNIMREACVKVSRSLSRDMPPHKLVIMCLRLACAWYLKIFQGGSDGEIISKECPRRYRLGHLALITLNRLSMSGNLAYLRRAPEGCPSTELIRIYINREDEELFEILRRYEDILTEIMMDWSGIQDIQCDLKTDRMDEWFLQLMVTGSRWALERLKEIVVYPSFREVLLLAFERKKNAYAGTL</sequence>
<name>A0AAQ4ECG7_AMBAM</name>
<evidence type="ECO:0000313" key="1">
    <source>
        <dbReference type="EMBL" id="KAK8772278.1"/>
    </source>
</evidence>
<protein>
    <submittedName>
        <fullName evidence="1">Uncharacterized protein</fullName>
    </submittedName>
</protein>
<dbReference type="EMBL" id="JARKHS020018537">
    <property type="protein sequence ID" value="KAK8772278.1"/>
    <property type="molecule type" value="Genomic_DNA"/>
</dbReference>